<sequence length="587" mass="67510">MASYKKNTNKKILNPNSFLFIQVFQSGALQIEKKLKINTFLSKKIKMGGNPECELFIPFSRGILELPFLKVGRSKVEIILDPRLEGFMSTGNKYGTFKEFTSPRGALLQLSTIEEPMIVPLDYGSRGKIQFNGFDIAFKIEKELPKPKPIKVQKIEKNIFQLPEYDIPIERNVIPISLIATGLTFIPVLFWLLNAPMEPLTGLINLPSEVAVRFIAPENIRLLPFVFKNKYDPNENEKLSIFWIHELQKRWEFAERGKATQSIIPFLNNAHNYIDPAAKLEDWEKKIYKNYQELEDYRVSFLAARYFSFLKPYPAISGVVSGLEGGSQFVTLKKRLKQLDDTDNAILEYMEEEHLILKDFYETQHRARKPGIVDPPATGQVLGPQPDKSFNIEFKNYKEAERSAKFAEDSYYRQSFLKNISLPSKAEKKKLTSFSNSVIWISGDDLIMPSDFRRSNKKKADETDFFNMMQNAYYSVGIFKIPPLPPPKAIIDNKMVDFVIFNKKEEIRSCYNSALRKMPGLEGNLTLSWKITLNGKAEDIVIVDSSVKDKNLIACLESRVMVWNFPKPKNGFVVVTYPFEFVVTKKK</sequence>
<evidence type="ECO:0000313" key="2">
    <source>
        <dbReference type="EMBL" id="APJ04919.1"/>
    </source>
</evidence>
<keyword evidence="1" id="KW-0472">Membrane</keyword>
<evidence type="ECO:0008006" key="4">
    <source>
        <dbReference type="Google" id="ProtNLM"/>
    </source>
</evidence>
<dbReference type="InterPro" id="IPR049806">
    <property type="entry name" value="MasK-like_C"/>
</dbReference>
<keyword evidence="1" id="KW-0812">Transmembrane</keyword>
<dbReference type="RefSeq" id="WP_233231242.1">
    <property type="nucleotide sequence ID" value="NZ_CP017834.1"/>
</dbReference>
<dbReference type="AlphaFoldDB" id="A0A1L4D409"/>
<dbReference type="STRING" id="1915309.AXG55_13855"/>
<dbReference type="KEGG" id="saqi:AXG55_13855"/>
<keyword evidence="3" id="KW-1185">Reference proteome</keyword>
<proteinExistence type="predicted"/>
<reference evidence="2 3" key="1">
    <citation type="submission" date="2016-10" db="EMBL/GenBank/DDBJ databases">
        <title>Silvanigrella aquatica sp. nov., isolated from a freshwater lake located in the Black Forest, Germany, description of Silvanigrellaceae fam. nov., Silvanigrellales ord. nov., reclassification of the order Bdellovibrionales in the class Oligoflexia, reclassification of the families Bacteriovoracaceae and Halobacteriovoraceae in the new order Bacteriovoracales ord. nov., and reclassification of the family Pseudobacteriovoracaceae in the order Oligoflexiales.</title>
        <authorList>
            <person name="Hahn M.W."/>
            <person name="Schmidt J."/>
            <person name="Koll U."/>
            <person name="Rohde M."/>
            <person name="Verbag S."/>
            <person name="Pitt A."/>
            <person name="Nakai R."/>
            <person name="Naganuma T."/>
            <person name="Lang E."/>
        </authorList>
    </citation>
    <scope>NUCLEOTIDE SEQUENCE [LARGE SCALE GENOMIC DNA]</scope>
    <source>
        <strain evidence="2 3">MWH-Nonnen-W8red</strain>
    </source>
</reference>
<feature type="transmembrane region" description="Helical" evidence="1">
    <location>
        <begin position="173"/>
        <end position="193"/>
    </location>
</feature>
<organism evidence="2 3">
    <name type="scientific">Silvanigrella aquatica</name>
    <dbReference type="NCBI Taxonomy" id="1915309"/>
    <lineage>
        <taxon>Bacteria</taxon>
        <taxon>Pseudomonadati</taxon>
        <taxon>Bdellovibrionota</taxon>
        <taxon>Oligoflexia</taxon>
        <taxon>Silvanigrellales</taxon>
        <taxon>Silvanigrellaceae</taxon>
        <taxon>Silvanigrella</taxon>
    </lineage>
</organism>
<dbReference type="NCBIfam" id="NF033768">
    <property type="entry name" value="myxo_SS_tail"/>
    <property type="match status" value="1"/>
</dbReference>
<dbReference type="Proteomes" id="UP000184731">
    <property type="component" value="Chromosome"/>
</dbReference>
<keyword evidence="1" id="KW-1133">Transmembrane helix</keyword>
<accession>A0A1L4D409</accession>
<dbReference type="EMBL" id="CP017834">
    <property type="protein sequence ID" value="APJ04919.1"/>
    <property type="molecule type" value="Genomic_DNA"/>
</dbReference>
<protein>
    <recommendedName>
        <fullName evidence="4">TonB C-terminal domain-containing protein</fullName>
    </recommendedName>
</protein>
<evidence type="ECO:0000313" key="3">
    <source>
        <dbReference type="Proteomes" id="UP000184731"/>
    </source>
</evidence>
<evidence type="ECO:0000256" key="1">
    <source>
        <dbReference type="SAM" id="Phobius"/>
    </source>
</evidence>
<gene>
    <name evidence="2" type="ORF">AXG55_13855</name>
</gene>
<name>A0A1L4D409_9BACT</name>